<evidence type="ECO:0000313" key="3">
    <source>
        <dbReference type="Proteomes" id="UP000784294"/>
    </source>
</evidence>
<evidence type="ECO:0000256" key="1">
    <source>
        <dbReference type="SAM" id="MobiDB-lite"/>
    </source>
</evidence>
<dbReference type="EMBL" id="CAAALY010046934">
    <property type="protein sequence ID" value="VEL20542.1"/>
    <property type="molecule type" value="Genomic_DNA"/>
</dbReference>
<name>A0A3S5AHN3_9PLAT</name>
<proteinExistence type="predicted"/>
<protein>
    <submittedName>
        <fullName evidence="2">Uncharacterized protein</fullName>
    </submittedName>
</protein>
<organism evidence="2 3">
    <name type="scientific">Protopolystoma xenopodis</name>
    <dbReference type="NCBI Taxonomy" id="117903"/>
    <lineage>
        <taxon>Eukaryota</taxon>
        <taxon>Metazoa</taxon>
        <taxon>Spiralia</taxon>
        <taxon>Lophotrochozoa</taxon>
        <taxon>Platyhelminthes</taxon>
        <taxon>Monogenea</taxon>
        <taxon>Polyopisthocotylea</taxon>
        <taxon>Polystomatidea</taxon>
        <taxon>Polystomatidae</taxon>
        <taxon>Protopolystoma</taxon>
    </lineage>
</organism>
<feature type="region of interest" description="Disordered" evidence="1">
    <location>
        <begin position="39"/>
        <end position="67"/>
    </location>
</feature>
<comment type="caution">
    <text evidence="2">The sequence shown here is derived from an EMBL/GenBank/DDBJ whole genome shotgun (WGS) entry which is preliminary data.</text>
</comment>
<sequence>MAAAQAGFPWLPEGCNADSKTAMPSECLVDSLSNAAEEAAETGASAGLDNSATLPDPRGVNWSGPSAGLGAKSDLTERLRPFFRQILAVKAQNAEKLGFQDCPKRLRLE</sequence>
<gene>
    <name evidence="2" type="ORF">PXEA_LOCUS13982</name>
</gene>
<dbReference type="AlphaFoldDB" id="A0A3S5AHN3"/>
<reference evidence="2" key="1">
    <citation type="submission" date="2018-11" db="EMBL/GenBank/DDBJ databases">
        <authorList>
            <consortium name="Pathogen Informatics"/>
        </authorList>
    </citation>
    <scope>NUCLEOTIDE SEQUENCE</scope>
</reference>
<accession>A0A3S5AHN3</accession>
<dbReference type="Proteomes" id="UP000784294">
    <property type="component" value="Unassembled WGS sequence"/>
</dbReference>
<evidence type="ECO:0000313" key="2">
    <source>
        <dbReference type="EMBL" id="VEL20542.1"/>
    </source>
</evidence>
<keyword evidence="3" id="KW-1185">Reference proteome</keyword>